<feature type="binding site" evidence="6">
    <location>
        <position position="284"/>
    </location>
    <ligand>
        <name>substrate</name>
    </ligand>
</feature>
<feature type="binding site" evidence="6">
    <location>
        <position position="232"/>
    </location>
    <ligand>
        <name>substrate</name>
    </ligand>
</feature>
<feature type="domain" description="Cyclic nucleotide-binding" evidence="7">
    <location>
        <begin position="511"/>
        <end position="634"/>
    </location>
</feature>
<dbReference type="Gene3D" id="3.30.750.24">
    <property type="entry name" value="STAS domain"/>
    <property type="match status" value="1"/>
</dbReference>
<dbReference type="Gene3D" id="3.40.710.10">
    <property type="entry name" value="DD-peptidase/beta-lactamase superfamily"/>
    <property type="match status" value="1"/>
</dbReference>
<dbReference type="GO" id="GO:0006543">
    <property type="term" value="P:L-glutamine catabolic process"/>
    <property type="evidence" value="ECO:0007669"/>
    <property type="project" value="TreeGrafter"/>
</dbReference>
<dbReference type="InterPro" id="IPR000595">
    <property type="entry name" value="cNMP-bd_dom"/>
</dbReference>
<dbReference type="CDD" id="cd07042">
    <property type="entry name" value="STAS_SulP_like_sulfate_transporter"/>
    <property type="match status" value="1"/>
</dbReference>
<dbReference type="GO" id="GO:0004359">
    <property type="term" value="F:glutaminase activity"/>
    <property type="evidence" value="ECO:0007669"/>
    <property type="project" value="UniProtKB-UniRule"/>
</dbReference>
<dbReference type="InterPro" id="IPR015868">
    <property type="entry name" value="Glutaminase"/>
</dbReference>
<dbReference type="SUPFAM" id="SSF51206">
    <property type="entry name" value="cAMP-binding domain-like"/>
    <property type="match status" value="1"/>
</dbReference>
<proteinExistence type="inferred from homology"/>
<feature type="domain" description="STAS" evidence="8">
    <location>
        <begin position="386"/>
        <end position="463"/>
    </location>
</feature>
<evidence type="ECO:0000313" key="9">
    <source>
        <dbReference type="EMBL" id="ACB51594.1"/>
    </source>
</evidence>
<dbReference type="InterPro" id="IPR014710">
    <property type="entry name" value="RmlC-like_jellyroll"/>
</dbReference>
<dbReference type="EC" id="3.5.1.2" evidence="3 6"/>
<dbReference type="SMART" id="SM00100">
    <property type="entry name" value="cNMP"/>
    <property type="match status" value="1"/>
</dbReference>
<accession>B1WPM4</accession>
<dbReference type="NCBIfam" id="TIGR03814">
    <property type="entry name" value="Gln_ase"/>
    <property type="match status" value="1"/>
</dbReference>
<evidence type="ECO:0000259" key="7">
    <source>
        <dbReference type="PROSITE" id="PS50042"/>
    </source>
</evidence>
<dbReference type="Proteomes" id="UP000001203">
    <property type="component" value="Chromosome circular"/>
</dbReference>
<evidence type="ECO:0000256" key="5">
    <source>
        <dbReference type="ARBA" id="ARBA00049534"/>
    </source>
</evidence>
<dbReference type="Pfam" id="PF04960">
    <property type="entry name" value="Glutaminase"/>
    <property type="match status" value="1"/>
</dbReference>
<dbReference type="Gene3D" id="2.60.120.10">
    <property type="entry name" value="Jelly Rolls"/>
    <property type="match status" value="1"/>
</dbReference>
<dbReference type="InterPro" id="IPR018490">
    <property type="entry name" value="cNMP-bd_dom_sf"/>
</dbReference>
<dbReference type="eggNOG" id="COG2066">
    <property type="taxonomic scope" value="Bacteria"/>
</dbReference>
<dbReference type="eggNOG" id="COG0664">
    <property type="taxonomic scope" value="Bacteria"/>
</dbReference>
<keyword evidence="4 6" id="KW-0378">Hydrolase</keyword>
<evidence type="ECO:0000256" key="1">
    <source>
        <dbReference type="ARBA" id="ARBA00011076"/>
    </source>
</evidence>
<dbReference type="AlphaFoldDB" id="B1WPM4"/>
<feature type="binding site" evidence="6">
    <location>
        <position position="201"/>
    </location>
    <ligand>
        <name>substrate</name>
    </ligand>
</feature>
<dbReference type="InterPro" id="IPR018488">
    <property type="entry name" value="cNMP-bd_CS"/>
</dbReference>
<evidence type="ECO:0000313" key="10">
    <source>
        <dbReference type="Proteomes" id="UP000001203"/>
    </source>
</evidence>
<dbReference type="STRING" id="43989.cce_2244"/>
<dbReference type="InterPro" id="IPR036513">
    <property type="entry name" value="STAS_dom_sf"/>
</dbReference>
<dbReference type="GO" id="GO:0006537">
    <property type="term" value="P:glutamate biosynthetic process"/>
    <property type="evidence" value="ECO:0007669"/>
    <property type="project" value="TreeGrafter"/>
</dbReference>
<dbReference type="Pfam" id="PF00027">
    <property type="entry name" value="cNMP_binding"/>
    <property type="match status" value="1"/>
</dbReference>
<evidence type="ECO:0000259" key="8">
    <source>
        <dbReference type="PROSITE" id="PS50801"/>
    </source>
</evidence>
<name>B1WPM4_CROS5</name>
<feature type="binding site" evidence="6">
    <location>
        <position position="107"/>
    </location>
    <ligand>
        <name>substrate</name>
    </ligand>
</feature>
<dbReference type="SUPFAM" id="SSF52091">
    <property type="entry name" value="SpoIIaa-like"/>
    <property type="match status" value="1"/>
</dbReference>
<evidence type="ECO:0000256" key="2">
    <source>
        <dbReference type="ARBA" id="ARBA00011881"/>
    </source>
</evidence>
<comment type="catalytic activity">
    <reaction evidence="5 6">
        <text>L-glutamine + H2O = L-glutamate + NH4(+)</text>
        <dbReference type="Rhea" id="RHEA:15889"/>
        <dbReference type="ChEBI" id="CHEBI:15377"/>
        <dbReference type="ChEBI" id="CHEBI:28938"/>
        <dbReference type="ChEBI" id="CHEBI:29985"/>
        <dbReference type="ChEBI" id="CHEBI:58359"/>
        <dbReference type="EC" id="3.5.1.2"/>
    </reaction>
</comment>
<dbReference type="PANTHER" id="PTHR12544:SF29">
    <property type="entry name" value="GLUTAMINASE"/>
    <property type="match status" value="1"/>
</dbReference>
<feature type="binding site" evidence="6">
    <location>
        <position position="208"/>
    </location>
    <ligand>
        <name>substrate</name>
    </ligand>
</feature>
<sequence>MFLVKLYGNVVPYVKPPNLTLVKYEEIEEKSMNYHTFDPLNTNTISPILTCLTDIYKRYQPINEGNVATYIPELAKANPDLFGICITTPDGQIYQVGESQHSFTIQSISKPFVYGLALGDHGVEKIMSKVGVEPTGEAFNSIVFDEENNRPYNPMVNAGAIATTALIKGEGYEQRFNRILSMFEGFAGRSLTVDEAVFESERSTGHRNRAIAYLELNAGMLEGNLEEHLDLYFRQCSILVTAKDLAVMAATLANNGINPITQQQAVNPEEVRAILSVMASCGMYDFSGEWLYRIGLPAKSGVGGGIIAVLPGQFGIGTFSPLLDPRGNSVRGIKVCEELSQRFKFHLFDSHPVSQTCVSRTYTGAMVSSRRQRRAFQRDFLDQAGEKILVYELKGDLYFATLEKLTRQLQSNQQTAKFIVLDGRRVGNVNSSAITLLSEIKQWCLSQEITLMLTGFEPKTTVRLKANGWTDEGFVDNIDTALEWCENCLLAEQDYQDITVKDQLSLEEMDIFKAFTAEEMTAIAPLFSEVSYQPKDFIIREGEKSDRLFLLAKGMTTVSLQLSQTEQRKRLTTYIPGIAFGELALFDINVSQRTADIVADTEVICYVLEFDRLKTLLKTKPEVYIKLLQTFGKTLVNTIKRATLEIRSLSV</sequence>
<organism evidence="9 10">
    <name type="scientific">Crocosphaera subtropica (strain ATCC 51142 / BH68)</name>
    <name type="common">Cyanothece sp. (strain ATCC 51142)</name>
    <dbReference type="NCBI Taxonomy" id="43989"/>
    <lineage>
        <taxon>Bacteria</taxon>
        <taxon>Bacillati</taxon>
        <taxon>Cyanobacteriota</taxon>
        <taxon>Cyanophyceae</taxon>
        <taxon>Oscillatoriophycideae</taxon>
        <taxon>Chroococcales</taxon>
        <taxon>Aphanothecaceae</taxon>
        <taxon>Crocosphaera</taxon>
        <taxon>Crocosphaera subtropica</taxon>
    </lineage>
</organism>
<dbReference type="InterPro" id="IPR012338">
    <property type="entry name" value="Beta-lactam/transpept-like"/>
</dbReference>
<comment type="similarity">
    <text evidence="1 6">Belongs to the glutaminase family.</text>
</comment>
<evidence type="ECO:0000256" key="4">
    <source>
        <dbReference type="ARBA" id="ARBA00022801"/>
    </source>
</evidence>
<dbReference type="PROSITE" id="PS50801">
    <property type="entry name" value="STAS"/>
    <property type="match status" value="1"/>
</dbReference>
<dbReference type="HAMAP" id="MF_00313">
    <property type="entry name" value="Glutaminase"/>
    <property type="match status" value="1"/>
</dbReference>
<feature type="binding site" evidence="6">
    <location>
        <position position="302"/>
    </location>
    <ligand>
        <name>substrate</name>
    </ligand>
</feature>
<dbReference type="EMBL" id="CP000806">
    <property type="protein sequence ID" value="ACB51594.1"/>
    <property type="molecule type" value="Genomic_DNA"/>
</dbReference>
<dbReference type="KEGG" id="cyt:cce_2244"/>
<gene>
    <name evidence="6" type="primary">glsA</name>
    <name evidence="9" type="ordered locus">cce_2244</name>
</gene>
<evidence type="ECO:0000256" key="6">
    <source>
        <dbReference type="HAMAP-Rule" id="MF_00313"/>
    </source>
</evidence>
<dbReference type="FunFam" id="3.40.710.10:FF:000005">
    <property type="entry name" value="Glutaminase"/>
    <property type="match status" value="1"/>
</dbReference>
<dbReference type="Pfam" id="PF01740">
    <property type="entry name" value="STAS"/>
    <property type="match status" value="1"/>
</dbReference>
<comment type="subunit">
    <text evidence="2 6">Homotetramer.</text>
</comment>
<keyword evidence="6" id="KW-0007">Acetylation</keyword>
<dbReference type="HOGENOM" id="CLU_027932_3_1_3"/>
<dbReference type="SUPFAM" id="SSF56601">
    <property type="entry name" value="beta-lactamase/transpeptidase-like"/>
    <property type="match status" value="1"/>
</dbReference>
<dbReference type="PROSITE" id="PS00889">
    <property type="entry name" value="CNMP_BINDING_2"/>
    <property type="match status" value="1"/>
</dbReference>
<evidence type="ECO:0000256" key="3">
    <source>
        <dbReference type="ARBA" id="ARBA00012918"/>
    </source>
</evidence>
<reference evidence="9 10" key="1">
    <citation type="journal article" date="2008" name="Proc. Natl. Acad. Sci. U.S.A.">
        <title>The genome of Cyanothece 51142, a unicellular diazotrophic cyanobacterium important in the marine nitrogen cycle.</title>
        <authorList>
            <person name="Welsh E.A."/>
            <person name="Liberton M."/>
            <person name="Stoeckel J."/>
            <person name="Loh T."/>
            <person name="Elvitigala T."/>
            <person name="Wang C."/>
            <person name="Wollam A."/>
            <person name="Fulton R.S."/>
            <person name="Clifton S.W."/>
            <person name="Jacobs J.M."/>
            <person name="Aurora R."/>
            <person name="Ghosh B.K."/>
            <person name="Sherman L.A."/>
            <person name="Smith R.D."/>
            <person name="Wilson R.K."/>
            <person name="Pakrasi H.B."/>
        </authorList>
    </citation>
    <scope>NUCLEOTIDE SEQUENCE [LARGE SCALE GENOMIC DNA]</scope>
    <source>
        <strain evidence="10">ATCC 51142 / BH68</strain>
    </source>
</reference>
<dbReference type="InterPro" id="IPR002645">
    <property type="entry name" value="STAS_dom"/>
</dbReference>
<keyword evidence="10" id="KW-1185">Reference proteome</keyword>
<protein>
    <recommendedName>
        <fullName evidence="3 6">Glutaminase</fullName>
        <ecNumber evidence="3 6">3.5.1.2</ecNumber>
    </recommendedName>
</protein>
<feature type="binding site" evidence="6">
    <location>
        <position position="157"/>
    </location>
    <ligand>
        <name>substrate</name>
    </ligand>
</feature>
<dbReference type="PANTHER" id="PTHR12544">
    <property type="entry name" value="GLUTAMINASE"/>
    <property type="match status" value="1"/>
</dbReference>
<dbReference type="CDD" id="cd00038">
    <property type="entry name" value="CAP_ED"/>
    <property type="match status" value="1"/>
</dbReference>
<dbReference type="PROSITE" id="PS50042">
    <property type="entry name" value="CNMP_BINDING_3"/>
    <property type="match status" value="1"/>
</dbReference>